<gene>
    <name evidence="1" type="primary">120</name>
    <name evidence="1" type="ORF">PBI_SMOOTHIE_120</name>
</gene>
<protein>
    <submittedName>
        <fullName evidence="1">Uncharacterized protein</fullName>
    </submittedName>
</protein>
<dbReference type="Proteomes" id="UP000201458">
    <property type="component" value="Segment"/>
</dbReference>
<reference evidence="1 2" key="1">
    <citation type="submission" date="2016-03" db="EMBL/GenBank/DDBJ databases">
        <authorList>
            <person name="Montgomery M.T."/>
            <person name="Guerrero C.A."/>
            <person name="Mavrich T.N."/>
            <person name="Pope W.H."/>
            <person name="Garlena R.A."/>
            <person name="Russell D.A."/>
            <person name="Jacobs-Sera D."/>
            <person name="Hendrix R.W."/>
            <person name="Hatfull G.F."/>
        </authorList>
    </citation>
    <scope>NUCLEOTIDE SEQUENCE [LARGE SCALE GENOMIC DNA]</scope>
</reference>
<organism evidence="1 2">
    <name type="scientific">Gordonia phage Smoothie</name>
    <dbReference type="NCBI Taxonomy" id="1838078"/>
    <lineage>
        <taxon>Viruses</taxon>
        <taxon>Duplodnaviria</taxon>
        <taxon>Heunggongvirae</taxon>
        <taxon>Uroviricota</taxon>
        <taxon>Caudoviricetes</taxon>
        <taxon>Smoothievirus</taxon>
        <taxon>Smoothievirus smoothie</taxon>
    </lineage>
</organism>
<name>A0A160DEF6_9CAUD</name>
<dbReference type="KEGG" id="vg:28378579"/>
<evidence type="ECO:0000313" key="2">
    <source>
        <dbReference type="Proteomes" id="UP000201458"/>
    </source>
</evidence>
<accession>A0A160DEF6</accession>
<dbReference type="GeneID" id="28378579"/>
<sequence length="40" mass="4598">MARTNSWAEVGKCILCRLDDGVVCTQCVEDIKQLIEWGWQ</sequence>
<dbReference type="RefSeq" id="YP_009269233.1">
    <property type="nucleotide sequence ID" value="NC_030696.1"/>
</dbReference>
<evidence type="ECO:0000313" key="1">
    <source>
        <dbReference type="EMBL" id="ANA86276.1"/>
    </source>
</evidence>
<dbReference type="EMBL" id="KU998244">
    <property type="protein sequence ID" value="ANA86276.1"/>
    <property type="molecule type" value="Genomic_DNA"/>
</dbReference>
<proteinExistence type="predicted"/>
<keyword evidence="2" id="KW-1185">Reference proteome</keyword>